<accession>A0A942YEL9</accession>
<gene>
    <name evidence="2" type="ORF">KHA97_00730</name>
</gene>
<proteinExistence type="predicted"/>
<feature type="domain" description="Protein kinase" evidence="1">
    <location>
        <begin position="16"/>
        <end position="287"/>
    </location>
</feature>
<evidence type="ECO:0000259" key="1">
    <source>
        <dbReference type="PROSITE" id="PS50011"/>
    </source>
</evidence>
<dbReference type="PROSITE" id="PS50011">
    <property type="entry name" value="PROTEIN_KINASE_DOM"/>
    <property type="match status" value="1"/>
</dbReference>
<keyword evidence="2" id="KW-0418">Kinase</keyword>
<keyword evidence="3" id="KW-1185">Reference proteome</keyword>
<comment type="caution">
    <text evidence="2">The sequence shown here is derived from an EMBL/GenBank/DDBJ whole genome shotgun (WGS) entry which is preliminary data.</text>
</comment>
<dbReference type="InterPro" id="IPR000719">
    <property type="entry name" value="Prot_kinase_dom"/>
</dbReference>
<dbReference type="Proteomes" id="UP000681414">
    <property type="component" value="Unassembled WGS sequence"/>
</dbReference>
<dbReference type="InterPro" id="IPR011009">
    <property type="entry name" value="Kinase-like_dom_sf"/>
</dbReference>
<dbReference type="AlphaFoldDB" id="A0A942YEL9"/>
<dbReference type="SUPFAM" id="SSF56112">
    <property type="entry name" value="Protein kinase-like (PK-like)"/>
    <property type="match status" value="1"/>
</dbReference>
<keyword evidence="2" id="KW-0808">Transferase</keyword>
<dbReference type="RefSeq" id="WP_213124259.1">
    <property type="nucleotide sequence ID" value="NZ_JAGYPG010000001.1"/>
</dbReference>
<name>A0A942YEL9_9BACI</name>
<dbReference type="GO" id="GO:0004674">
    <property type="term" value="F:protein serine/threonine kinase activity"/>
    <property type="evidence" value="ECO:0007669"/>
    <property type="project" value="UniProtKB-KW"/>
</dbReference>
<keyword evidence="2" id="KW-0723">Serine/threonine-protein kinase</keyword>
<organism evidence="2 3">
    <name type="scientific">Lederbergia citri</name>
    <dbReference type="NCBI Taxonomy" id="2833580"/>
    <lineage>
        <taxon>Bacteria</taxon>
        <taxon>Bacillati</taxon>
        <taxon>Bacillota</taxon>
        <taxon>Bacilli</taxon>
        <taxon>Bacillales</taxon>
        <taxon>Bacillaceae</taxon>
        <taxon>Lederbergia</taxon>
    </lineage>
</organism>
<evidence type="ECO:0000313" key="3">
    <source>
        <dbReference type="Proteomes" id="UP000681414"/>
    </source>
</evidence>
<sequence length="287" mass="33602">MTPITIYIGKVSFQLKEKHDFPWLQELGEVFAVFDQQDSGNLCFGIEKDGQKRFVKYAGARTMEYSGEPNDAIYSLKKSVELYEQLSHPYLVKLENHFPVEQGYVLVFEWFAGECLHSHWSFPPPAKYEHPDSPFYRFKQLPLELRLTTLQKIFEFHVHIEKKNYVAVDFYDGSIMYDFSVNEIKICDIDLYEKNPYINNMGRLWGSSRFMSPEEFELGAEIDERTNVFNMGAVAFCLLGGELDRSFEKWDASLELYHVALRAVEKDRSKRFGSVEEFLNAWKKALK</sequence>
<protein>
    <submittedName>
        <fullName evidence="2">Serine/threonine protein kinase</fullName>
    </submittedName>
</protein>
<reference evidence="2 3" key="1">
    <citation type="submission" date="2021-05" db="EMBL/GenBank/DDBJ databases">
        <title>Novel Bacillus species.</title>
        <authorList>
            <person name="Liu G."/>
        </authorList>
    </citation>
    <scope>NUCLEOTIDE SEQUENCE [LARGE SCALE GENOMIC DNA]</scope>
    <source>
        <strain evidence="3">FJAT-49780</strain>
    </source>
</reference>
<dbReference type="Gene3D" id="1.10.510.10">
    <property type="entry name" value="Transferase(Phosphotransferase) domain 1"/>
    <property type="match status" value="1"/>
</dbReference>
<evidence type="ECO:0000313" key="2">
    <source>
        <dbReference type="EMBL" id="MBS4193592.1"/>
    </source>
</evidence>
<dbReference type="EMBL" id="JAGYPG010000001">
    <property type="protein sequence ID" value="MBS4193592.1"/>
    <property type="molecule type" value="Genomic_DNA"/>
</dbReference>
<dbReference type="GO" id="GO:0005524">
    <property type="term" value="F:ATP binding"/>
    <property type="evidence" value="ECO:0007669"/>
    <property type="project" value="InterPro"/>
</dbReference>